<evidence type="ECO:0000313" key="3">
    <source>
        <dbReference type="Proteomes" id="UP001497516"/>
    </source>
</evidence>
<dbReference type="Proteomes" id="UP001497516">
    <property type="component" value="Chromosome 7"/>
</dbReference>
<keyword evidence="3" id="KW-1185">Reference proteome</keyword>
<dbReference type="EMBL" id="OZ034820">
    <property type="protein sequence ID" value="CAL1402969.1"/>
    <property type="molecule type" value="Genomic_DNA"/>
</dbReference>
<sequence>MDDETTALQLEKEIDDETAAQQMFLSWDQNVDGLGEDRWNSNSFCYPLQAGGQRFRTPSLESRDRNGAGDSGLVNRSAN</sequence>
<reference evidence="2 3" key="1">
    <citation type="submission" date="2024-04" db="EMBL/GenBank/DDBJ databases">
        <authorList>
            <person name="Fracassetti M."/>
        </authorList>
    </citation>
    <scope>NUCLEOTIDE SEQUENCE [LARGE SCALE GENOMIC DNA]</scope>
</reference>
<name>A0AAV2FYC9_9ROSI</name>
<feature type="region of interest" description="Disordered" evidence="1">
    <location>
        <begin position="55"/>
        <end position="79"/>
    </location>
</feature>
<accession>A0AAV2FYC9</accession>
<protein>
    <submittedName>
        <fullName evidence="2">Uncharacterized protein</fullName>
    </submittedName>
</protein>
<gene>
    <name evidence="2" type="ORF">LTRI10_LOCUS42935</name>
</gene>
<dbReference type="AlphaFoldDB" id="A0AAV2FYC9"/>
<proteinExistence type="predicted"/>
<evidence type="ECO:0000313" key="2">
    <source>
        <dbReference type="EMBL" id="CAL1402969.1"/>
    </source>
</evidence>
<organism evidence="2 3">
    <name type="scientific">Linum trigynum</name>
    <dbReference type="NCBI Taxonomy" id="586398"/>
    <lineage>
        <taxon>Eukaryota</taxon>
        <taxon>Viridiplantae</taxon>
        <taxon>Streptophyta</taxon>
        <taxon>Embryophyta</taxon>
        <taxon>Tracheophyta</taxon>
        <taxon>Spermatophyta</taxon>
        <taxon>Magnoliopsida</taxon>
        <taxon>eudicotyledons</taxon>
        <taxon>Gunneridae</taxon>
        <taxon>Pentapetalae</taxon>
        <taxon>rosids</taxon>
        <taxon>fabids</taxon>
        <taxon>Malpighiales</taxon>
        <taxon>Linaceae</taxon>
        <taxon>Linum</taxon>
    </lineage>
</organism>
<evidence type="ECO:0000256" key="1">
    <source>
        <dbReference type="SAM" id="MobiDB-lite"/>
    </source>
</evidence>